<dbReference type="Pfam" id="PF10996">
    <property type="entry name" value="Beta-Casp"/>
    <property type="match status" value="1"/>
</dbReference>
<dbReference type="Gene3D" id="3.40.50.10890">
    <property type="match status" value="1"/>
</dbReference>
<feature type="signal peptide" evidence="2">
    <location>
        <begin position="1"/>
        <end position="27"/>
    </location>
</feature>
<dbReference type="InterPro" id="IPR022712">
    <property type="entry name" value="Beta_Casp"/>
</dbReference>
<feature type="domain" description="Metallo-beta-lactamase" evidence="3">
    <location>
        <begin position="69"/>
        <end position="297"/>
    </location>
</feature>
<evidence type="ECO:0000256" key="2">
    <source>
        <dbReference type="SAM" id="SignalP"/>
    </source>
</evidence>
<dbReference type="GO" id="GO:0005634">
    <property type="term" value="C:nucleus"/>
    <property type="evidence" value="ECO:0007669"/>
    <property type="project" value="TreeGrafter"/>
</dbReference>
<feature type="chain" id="PRO_5020252636" description="Beta-Casp domain-containing protein" evidence="2">
    <location>
        <begin position="28"/>
        <end position="543"/>
    </location>
</feature>
<dbReference type="InterPro" id="IPR036866">
    <property type="entry name" value="RibonucZ/Hydroxyglut_hydro"/>
</dbReference>
<proteinExistence type="predicted"/>
<dbReference type="Pfam" id="PF16661">
    <property type="entry name" value="Lactamase_B_6"/>
    <property type="match status" value="1"/>
</dbReference>
<organism evidence="5 6">
    <name type="scientific">Camellia sinensis var. sinensis</name>
    <name type="common">China tea</name>
    <dbReference type="NCBI Taxonomy" id="542762"/>
    <lineage>
        <taxon>Eukaryota</taxon>
        <taxon>Viridiplantae</taxon>
        <taxon>Streptophyta</taxon>
        <taxon>Embryophyta</taxon>
        <taxon>Tracheophyta</taxon>
        <taxon>Spermatophyta</taxon>
        <taxon>Magnoliopsida</taxon>
        <taxon>eudicotyledons</taxon>
        <taxon>Gunneridae</taxon>
        <taxon>Pentapetalae</taxon>
        <taxon>asterids</taxon>
        <taxon>Ericales</taxon>
        <taxon>Theaceae</taxon>
        <taxon>Camellia</taxon>
    </lineage>
</organism>
<reference evidence="5 6" key="1">
    <citation type="journal article" date="2018" name="Proc. Natl. Acad. Sci. U.S.A.">
        <title>Draft genome sequence of Camellia sinensis var. sinensis provides insights into the evolution of the tea genome and tea quality.</title>
        <authorList>
            <person name="Wei C."/>
            <person name="Yang H."/>
            <person name="Wang S."/>
            <person name="Zhao J."/>
            <person name="Liu C."/>
            <person name="Gao L."/>
            <person name="Xia E."/>
            <person name="Lu Y."/>
            <person name="Tai Y."/>
            <person name="She G."/>
            <person name="Sun J."/>
            <person name="Cao H."/>
            <person name="Tong W."/>
            <person name="Gao Q."/>
            <person name="Li Y."/>
            <person name="Deng W."/>
            <person name="Jiang X."/>
            <person name="Wang W."/>
            <person name="Chen Q."/>
            <person name="Zhang S."/>
            <person name="Li H."/>
            <person name="Wu J."/>
            <person name="Wang P."/>
            <person name="Li P."/>
            <person name="Shi C."/>
            <person name="Zheng F."/>
            <person name="Jian J."/>
            <person name="Huang B."/>
            <person name="Shan D."/>
            <person name="Shi M."/>
            <person name="Fang C."/>
            <person name="Yue Y."/>
            <person name="Li F."/>
            <person name="Li D."/>
            <person name="Wei S."/>
            <person name="Han B."/>
            <person name="Jiang C."/>
            <person name="Yin Y."/>
            <person name="Xia T."/>
            <person name="Zhang Z."/>
            <person name="Bennetzen J.L."/>
            <person name="Zhao S."/>
            <person name="Wan X."/>
        </authorList>
    </citation>
    <scope>NUCLEOTIDE SEQUENCE [LARGE SCALE GENOMIC DNA]</scope>
    <source>
        <strain evidence="6">cv. Shuchazao</strain>
        <tissue evidence="5">Leaf</tissue>
    </source>
</reference>
<feature type="domain" description="Beta-Casp" evidence="4">
    <location>
        <begin position="366"/>
        <end position="484"/>
    </location>
</feature>
<keyword evidence="1" id="KW-0378">Hydrolase</keyword>
<comment type="caution">
    <text evidence="5">The sequence shown here is derived from an EMBL/GenBank/DDBJ whole genome shotgun (WGS) entry which is preliminary data.</text>
</comment>
<protein>
    <recommendedName>
        <fullName evidence="7">Beta-Casp domain-containing protein</fullName>
    </recommendedName>
</protein>
<evidence type="ECO:0000259" key="3">
    <source>
        <dbReference type="SMART" id="SM00849"/>
    </source>
</evidence>
<dbReference type="Gene3D" id="3.60.15.10">
    <property type="entry name" value="Ribonuclease Z/Hydroxyacylglutathione hydrolase-like"/>
    <property type="match status" value="2"/>
</dbReference>
<dbReference type="SUPFAM" id="SSF56281">
    <property type="entry name" value="Metallo-hydrolase/oxidoreductase"/>
    <property type="match status" value="2"/>
</dbReference>
<sequence length="543" mass="61431">MSRPRYISFSVPIVLLIYYEHLCVCCADDDIGGIVFFSGAGQEVGKSCVVVSINGKRIMFDCGAGQEVGKSCVVVSINGKRIMFDCAMSTSKNMPYPCRVLTGVPYLVWYFCIHTGHLDHIGALPYFTEVCGYNGPIYMTYPTKALAPLMLEDYRRVMVDRRGEEEQFTSENIVQCMKKVTAVDLKQTVQVDKDLQIRAYYAGHLAGLARQHSVLKGVPKRPLRHEGHLRLLRQLEVLGAAMIYAKVGDAAIVYTGDYNMTPDRHLGAAQIDRLRLDLLVKFCIDREYEEPYVSCQRLRMPSVDQKKLRMPFMNQILLSLLKTWSTYATTVRDSKYAREREFLKAVHKCVASGGKVLIPTFALGRAQELCILLDDYWERMDLKVPIYFSAGLTIQANMYYKMLINWTSQKVKDTYATRNAFDFKNVSNFDRSLINAPGPCVLFATPGMISGGFSLEVFKQWAPYEANLVTLPGYCVAGTIGHRLMSGKPTKIDLDENTQIDVRCQTTTVSRRQRGKRVRRKSHKAEKNVPWVFCVRRPHSGGG</sequence>
<gene>
    <name evidence="5" type="ORF">TEA_011315</name>
</gene>
<accession>A0A4S4DFS9</accession>
<evidence type="ECO:0000313" key="6">
    <source>
        <dbReference type="Proteomes" id="UP000306102"/>
    </source>
</evidence>
<dbReference type="EMBL" id="SDRB02011620">
    <property type="protein sequence ID" value="THG00646.1"/>
    <property type="molecule type" value="Genomic_DNA"/>
</dbReference>
<dbReference type="InterPro" id="IPR050698">
    <property type="entry name" value="MBL"/>
</dbReference>
<keyword evidence="6" id="KW-1185">Reference proteome</keyword>
<dbReference type="GO" id="GO:0016787">
    <property type="term" value="F:hydrolase activity"/>
    <property type="evidence" value="ECO:0007669"/>
    <property type="project" value="UniProtKB-KW"/>
</dbReference>
<dbReference type="GO" id="GO:0004521">
    <property type="term" value="F:RNA endonuclease activity"/>
    <property type="evidence" value="ECO:0007669"/>
    <property type="project" value="TreeGrafter"/>
</dbReference>
<dbReference type="Proteomes" id="UP000306102">
    <property type="component" value="Unassembled WGS sequence"/>
</dbReference>
<evidence type="ECO:0000313" key="5">
    <source>
        <dbReference type="EMBL" id="THG00646.1"/>
    </source>
</evidence>
<evidence type="ECO:0008006" key="7">
    <source>
        <dbReference type="Google" id="ProtNLM"/>
    </source>
</evidence>
<dbReference type="AlphaFoldDB" id="A0A4S4DFS9"/>
<dbReference type="PANTHER" id="PTHR11203:SF37">
    <property type="entry name" value="INTEGRATOR COMPLEX SUBUNIT 11"/>
    <property type="match status" value="1"/>
</dbReference>
<keyword evidence="2" id="KW-0732">Signal</keyword>
<dbReference type="InterPro" id="IPR001279">
    <property type="entry name" value="Metallo-B-lactamas"/>
</dbReference>
<evidence type="ECO:0000256" key="1">
    <source>
        <dbReference type="ARBA" id="ARBA00022801"/>
    </source>
</evidence>
<evidence type="ECO:0000259" key="4">
    <source>
        <dbReference type="SMART" id="SM01027"/>
    </source>
</evidence>
<dbReference type="GO" id="GO:0016180">
    <property type="term" value="P:snRNA processing"/>
    <property type="evidence" value="ECO:0007669"/>
    <property type="project" value="TreeGrafter"/>
</dbReference>
<dbReference type="SMART" id="SM01027">
    <property type="entry name" value="Beta-Casp"/>
    <property type="match status" value="1"/>
</dbReference>
<dbReference type="STRING" id="542762.A0A4S4DFS9"/>
<dbReference type="FunFam" id="3.40.50.10890:FF:000005">
    <property type="entry name" value="Cleavage and polyadenylation specificity factor subunit 3-II"/>
    <property type="match status" value="1"/>
</dbReference>
<dbReference type="PANTHER" id="PTHR11203">
    <property type="entry name" value="CLEAVAGE AND POLYADENYLATION SPECIFICITY FACTOR FAMILY MEMBER"/>
    <property type="match status" value="1"/>
</dbReference>
<name>A0A4S4DFS9_CAMSN</name>
<dbReference type="SMART" id="SM00849">
    <property type="entry name" value="Lactamase_B"/>
    <property type="match status" value="1"/>
</dbReference>